<gene>
    <name evidence="2" type="ORF">CTAYLR_000753</name>
</gene>
<accession>A0AAD7UPG7</accession>
<name>A0AAD7UPG7_9STRA</name>
<keyword evidence="3" id="KW-1185">Reference proteome</keyword>
<dbReference type="SUPFAM" id="SSF56815">
    <property type="entry name" value="Sec1/munc18-like (SM) proteins"/>
    <property type="match status" value="1"/>
</dbReference>
<dbReference type="AlphaFoldDB" id="A0AAD7UPG7"/>
<dbReference type="GO" id="GO:0016192">
    <property type="term" value="P:vesicle-mediated transport"/>
    <property type="evidence" value="ECO:0007669"/>
    <property type="project" value="InterPro"/>
</dbReference>
<comment type="caution">
    <text evidence="2">The sequence shown here is derived from an EMBL/GenBank/DDBJ whole genome shotgun (WGS) entry which is preliminary data.</text>
</comment>
<evidence type="ECO:0000313" key="3">
    <source>
        <dbReference type="Proteomes" id="UP001230188"/>
    </source>
</evidence>
<dbReference type="EMBL" id="JAQMWT010000005">
    <property type="protein sequence ID" value="KAJ8614424.1"/>
    <property type="molecule type" value="Genomic_DNA"/>
</dbReference>
<dbReference type="InterPro" id="IPR043127">
    <property type="entry name" value="Sec-1-like_dom3a"/>
</dbReference>
<dbReference type="Proteomes" id="UP001230188">
    <property type="component" value="Unassembled WGS sequence"/>
</dbReference>
<dbReference type="Gene3D" id="1.25.40.60">
    <property type="match status" value="1"/>
</dbReference>
<protein>
    <recommendedName>
        <fullName evidence="4">Vacuolar protein sorting-associated protein 45</fullName>
    </recommendedName>
</protein>
<evidence type="ECO:0008006" key="4">
    <source>
        <dbReference type="Google" id="ProtNLM"/>
    </source>
</evidence>
<reference evidence="2" key="1">
    <citation type="submission" date="2023-01" db="EMBL/GenBank/DDBJ databases">
        <title>Metagenome sequencing of chrysophaentin producing Chrysophaeum taylorii.</title>
        <authorList>
            <person name="Davison J."/>
            <person name="Bewley C."/>
        </authorList>
    </citation>
    <scope>NUCLEOTIDE SEQUENCE</scope>
    <source>
        <strain evidence="2">NIES-1699</strain>
    </source>
</reference>
<dbReference type="InterPro" id="IPR036045">
    <property type="entry name" value="Sec1-like_sf"/>
</dbReference>
<comment type="similarity">
    <text evidence="1">Belongs to the STXBP/unc-18/SEC1 family.</text>
</comment>
<evidence type="ECO:0000256" key="1">
    <source>
        <dbReference type="ARBA" id="ARBA00009884"/>
    </source>
</evidence>
<dbReference type="InterPro" id="IPR043154">
    <property type="entry name" value="Sec-1-like_dom1"/>
</dbReference>
<dbReference type="Gene3D" id="3.40.50.2060">
    <property type="match status" value="1"/>
</dbReference>
<dbReference type="Pfam" id="PF00995">
    <property type="entry name" value="Sec1"/>
    <property type="match status" value="1"/>
</dbReference>
<dbReference type="Gene3D" id="3.90.830.10">
    <property type="entry name" value="Syntaxin Binding Protein 1, Chain A, domain 2"/>
    <property type="match status" value="1"/>
</dbReference>
<dbReference type="PANTHER" id="PTHR11679">
    <property type="entry name" value="VESICLE PROTEIN SORTING-ASSOCIATED"/>
    <property type="match status" value="1"/>
</dbReference>
<evidence type="ECO:0000313" key="2">
    <source>
        <dbReference type="EMBL" id="KAJ8614424.1"/>
    </source>
</evidence>
<proteinExistence type="inferred from homology"/>
<organism evidence="2 3">
    <name type="scientific">Chrysophaeum taylorii</name>
    <dbReference type="NCBI Taxonomy" id="2483200"/>
    <lineage>
        <taxon>Eukaryota</taxon>
        <taxon>Sar</taxon>
        <taxon>Stramenopiles</taxon>
        <taxon>Ochrophyta</taxon>
        <taxon>Pelagophyceae</taxon>
        <taxon>Pelagomonadales</taxon>
        <taxon>Pelagomonadaceae</taxon>
        <taxon>Chrysophaeum</taxon>
    </lineage>
</organism>
<dbReference type="Gene3D" id="3.40.50.1910">
    <property type="match status" value="1"/>
</dbReference>
<dbReference type="InterPro" id="IPR027482">
    <property type="entry name" value="Sec1-like_dom2"/>
</dbReference>
<dbReference type="PIRSF" id="PIRSF005715">
    <property type="entry name" value="VPS45_Sec1"/>
    <property type="match status" value="1"/>
</dbReference>
<sequence>MNVINATRYYVDKIVSDQNASGMKVLLLDDSTTKTVATVYSQTQILERDVFLVERVEQAARHEPMKHLKASVFVRPTWANLELLKAELHQPRFSEYHIFFSNVVPSEMLQQLADADEEEVVRQVQEYYADYVAVNEDLFTINQRCSLRLSTDHRDAARAEMLARNVSGVLSVLLSLKTQPAAIRYQAASRVARQVAVEVHEKIEADGIFHFKNRSSGPLLLILDRADDPVTPLLSQWTYQAMVHELLGLNNNRCKLPDQKNPEKMDEVVLSCTQDEFFAGHRYANFGDLGGAVKKLLDDYQAQTQMNERISSIEDMQSFVQRYPAFRSQSLNVSKHVSLISELSRLVDVCALMDVSQLEQDMACNDDRSAQWREMMEKLMAREIKVPDKLRLALLYCLRYEGSANVERIKVSLEDARVAPEKILLVDAILRYGGRAVRGPGLFGSERSLMAKMTQSLKTSLEGVENVYAQHVPLLMETLDMVNKSKLKDQHYPAVTCVSAAKPREVIVFVVGGVTYEEACKVAELNAANSGLKVVLGGSYIHNSTSFLDDLSDAFATL</sequence>
<dbReference type="InterPro" id="IPR001619">
    <property type="entry name" value="Sec1-like"/>
</dbReference>